<evidence type="ECO:0000313" key="6">
    <source>
        <dbReference type="Proteomes" id="UP000654075"/>
    </source>
</evidence>
<keyword evidence="1" id="KW-0175">Coiled coil</keyword>
<dbReference type="Proteomes" id="UP000626109">
    <property type="component" value="Unassembled WGS sequence"/>
</dbReference>
<name>A0A813L6R6_POLGL</name>
<keyword evidence="6" id="KW-1185">Reference proteome</keyword>
<dbReference type="EMBL" id="CAJNNV010002072">
    <property type="protein sequence ID" value="CAE8586450.1"/>
    <property type="molecule type" value="Genomic_DNA"/>
</dbReference>
<dbReference type="EMBL" id="CAJNNW010034726">
    <property type="protein sequence ID" value="CAE8723694.1"/>
    <property type="molecule type" value="Genomic_DNA"/>
</dbReference>
<evidence type="ECO:0000313" key="5">
    <source>
        <dbReference type="Proteomes" id="UP000626109"/>
    </source>
</evidence>
<evidence type="ECO:0000313" key="4">
    <source>
        <dbReference type="EMBL" id="CAE8723694.1"/>
    </source>
</evidence>
<protein>
    <submittedName>
        <fullName evidence="4">Uncharacterized protein</fullName>
    </submittedName>
</protein>
<gene>
    <name evidence="3" type="ORF">PGLA1383_LOCUS5315</name>
    <name evidence="4" type="ORF">PGLA2088_LOCUS43301</name>
</gene>
<sequence>MGEYKESGSNHGRKFFKKGGVVGVGEAVDVFLYYWDSRDGPAFEGWWFGNKLGGTQVWSHCTSAGLTPPSTGWKIPWDGSVRSTLTLTSKVDQQKNDAQSRFKNIGTEVSDSTTVAKSVLDEAKRTAGDYSNSESLKAAEQILNPQLTALAETMKKLNEMQRTTSGEALRQLQGLKNTVQALISSTNVELSKVRTSKAKADTSEKNQASESRDMAIFNEVMPEATAKANAAEDAVEKALITSEMIAAGGDDLDEVRQAVTQTEQAVQEAQKAIGEARIYLNAKQASARRFESEKIKLKAANDLTALQSQLQEAQTKLNPLKTVRQDFVQRTAAQKAVHEILEKLSPAEVDVDRAEEATMLLKSEGPSKEMMQQAEQAMNKAGEHLNAVMRFIEQKKKTAVGLAKDEVVKMEDRARASLMRLGELKNSQKEATERVGLEVLLKEAADKLAIVATTVSKAADCEGPWLMGVETLPLEESLAAVKACETAAQSANTAASIARMFIATKLVEAKRFTPELSKEAQEKLKEFQAELNTHTKRLTELKKVNAERKRASTMQEAEHEVKKAEELAAKVKEAAAPLQDDEKLLILSSEEIRAASTATIKAEQEASKHLIETRKFLTARQIEAKGRADTSTEESTELIKYETRLRAAQTEIGQYKRLTTTVETRLQAKKVIEDCGQKVKDVEEKLEKLVQLTEALDKPENPSDDKVKGLASKAAKAAEQAASEAQVALKSTNRFIELQLRIQTGSSKVEIEKMQPRMIELQESLDSAVATMQAKAESQAVETISAESQGRLKEAEDSINRLKDAEKPFLEGAEELAAEKVSETLQELESSVQAAVTAVSGAKTFVGVKKLAARRLSEASKKSAEEQLQAVVAKLDELAKSLSETKKNMAERKQAIVKREVVAKVEETAKKVEASEEATAALLSLGKPKEAKVEATPEGEGSAEGEQVADDSGPPPADEMKSACEKAGSRQQEARASITETQKLLLARQKEAKVSSTSESAFLLEITKSLERLTQMLATLDKQKLTLRDQEHRFVAQRLLKDATDQIANLEKKLEEAAEKASPLTADDAQGMSALLFLMNAIDMLKQHLQKASKAPKDLFEELSAGKGFVEEGAFVSKLLALSQEAGPEDTQLSEEQLKAAFKRLAGKEDGQVAENAFVEEFRSRFLCTSVVTMTDALVIKGGKTIRKVEVQEVVESLGEPAKEEALGLMRLKIKAEKDEKEGYVTLAGNQGTVYFEPYSPYNAFQKATELELKSIAEATKDAIKYLDTKVEELKSVKSGPLSDTKLQLMKLKPRVIKVQTGYNHIRKKVALAEKKHSQAMDEEKKRRLEAADKKAASVIVEEVTKLVVEAEEAAGKVTPGAEGLIASLGGDQDSPLAAMDSSEKEVVAVQESLANAMTKIKEQMDSIKGQTAKGPYTEARNSLVKLKVKVGALENKCKKLVQGLRTARKDMAIEAQDALLSAFRSHAMTQGITADALFKQLCPEGSQEIPVKVLRNYLEKIPDSQLKANQIDMGLDSFASGITKLTLLGILQEFQKCIKEIALTTSLDMKEGKNIRKLAVGEVLEILQAGKTDGDNPLARLRCRSLSDLKEGWATPKGNQGTVFLERSSKPYYCCELESSLQAGLVSSSSEVRKLQPGEVLEVLEGPKEEALPEIKRLRGKAVQDGKSGWVSIEDAQGNACLELAKLLVCKSSIALTTTFDIAAGKAIRKLEARAAKPAEIRQQQQKRQKQQ</sequence>
<evidence type="ECO:0000256" key="2">
    <source>
        <dbReference type="SAM" id="MobiDB-lite"/>
    </source>
</evidence>
<feature type="region of interest" description="Disordered" evidence="2">
    <location>
        <begin position="928"/>
        <end position="976"/>
    </location>
</feature>
<feature type="coiled-coil region" evidence="1">
    <location>
        <begin position="861"/>
        <end position="895"/>
    </location>
</feature>
<dbReference type="OrthoDB" id="436488at2759"/>
<feature type="compositionally biased region" description="Basic and acidic residues" evidence="2">
    <location>
        <begin position="958"/>
        <end position="968"/>
    </location>
</feature>
<dbReference type="Proteomes" id="UP000654075">
    <property type="component" value="Unassembled WGS sequence"/>
</dbReference>
<feature type="coiled-coil region" evidence="1">
    <location>
        <begin position="1003"/>
        <end position="1067"/>
    </location>
</feature>
<accession>A0A813L6R6</accession>
<feature type="coiled-coil region" evidence="1">
    <location>
        <begin position="638"/>
        <end position="692"/>
    </location>
</feature>
<evidence type="ECO:0000313" key="3">
    <source>
        <dbReference type="EMBL" id="CAE8586450.1"/>
    </source>
</evidence>
<organism evidence="4 5">
    <name type="scientific">Polarella glacialis</name>
    <name type="common">Dinoflagellate</name>
    <dbReference type="NCBI Taxonomy" id="89957"/>
    <lineage>
        <taxon>Eukaryota</taxon>
        <taxon>Sar</taxon>
        <taxon>Alveolata</taxon>
        <taxon>Dinophyceae</taxon>
        <taxon>Suessiales</taxon>
        <taxon>Suessiaceae</taxon>
        <taxon>Polarella</taxon>
    </lineage>
</organism>
<proteinExistence type="predicted"/>
<comment type="caution">
    <text evidence="4">The sequence shown here is derived from an EMBL/GenBank/DDBJ whole genome shotgun (WGS) entry which is preliminary data.</text>
</comment>
<feature type="coiled-coil region" evidence="1">
    <location>
        <begin position="517"/>
        <end position="574"/>
    </location>
</feature>
<evidence type="ECO:0000256" key="1">
    <source>
        <dbReference type="SAM" id="Coils"/>
    </source>
</evidence>
<reference evidence="4" key="1">
    <citation type="submission" date="2021-02" db="EMBL/GenBank/DDBJ databases">
        <authorList>
            <person name="Dougan E. K."/>
            <person name="Rhodes N."/>
            <person name="Thang M."/>
            <person name="Chan C."/>
        </authorList>
    </citation>
    <scope>NUCLEOTIDE SEQUENCE</scope>
</reference>